<dbReference type="AlphaFoldDB" id="A0A917F7I7"/>
<evidence type="ECO:0000313" key="2">
    <source>
        <dbReference type="Proteomes" id="UP000605670"/>
    </source>
</evidence>
<protein>
    <submittedName>
        <fullName evidence="1">Uncharacterized protein</fullName>
    </submittedName>
</protein>
<accession>A0A917F7I7</accession>
<reference evidence="1" key="2">
    <citation type="submission" date="2020-09" db="EMBL/GenBank/DDBJ databases">
        <authorList>
            <person name="Sun Q."/>
            <person name="Zhou Y."/>
        </authorList>
    </citation>
    <scope>NUCLEOTIDE SEQUENCE</scope>
    <source>
        <strain evidence="1">CGMCC 1.12160</strain>
    </source>
</reference>
<keyword evidence="2" id="KW-1185">Reference proteome</keyword>
<evidence type="ECO:0000313" key="1">
    <source>
        <dbReference type="EMBL" id="GGF57946.1"/>
    </source>
</evidence>
<reference evidence="1" key="1">
    <citation type="journal article" date="2014" name="Int. J. Syst. Evol. Microbiol.">
        <title>Complete genome sequence of Corynebacterium casei LMG S-19264T (=DSM 44701T), isolated from a smear-ripened cheese.</title>
        <authorList>
            <consortium name="US DOE Joint Genome Institute (JGI-PGF)"/>
            <person name="Walter F."/>
            <person name="Albersmeier A."/>
            <person name="Kalinowski J."/>
            <person name="Ruckert C."/>
        </authorList>
    </citation>
    <scope>NUCLEOTIDE SEQUENCE</scope>
    <source>
        <strain evidence="1">CGMCC 1.12160</strain>
    </source>
</reference>
<dbReference type="EMBL" id="BMEM01000005">
    <property type="protein sequence ID" value="GGF57946.1"/>
    <property type="molecule type" value="Genomic_DNA"/>
</dbReference>
<comment type="caution">
    <text evidence="1">The sequence shown here is derived from an EMBL/GenBank/DDBJ whole genome shotgun (WGS) entry which is preliminary data.</text>
</comment>
<organism evidence="1 2">
    <name type="scientific">Ornithinimicrobium tianjinense</name>
    <dbReference type="NCBI Taxonomy" id="1195761"/>
    <lineage>
        <taxon>Bacteria</taxon>
        <taxon>Bacillati</taxon>
        <taxon>Actinomycetota</taxon>
        <taxon>Actinomycetes</taxon>
        <taxon>Micrococcales</taxon>
        <taxon>Ornithinimicrobiaceae</taxon>
        <taxon>Ornithinimicrobium</taxon>
    </lineage>
</organism>
<proteinExistence type="predicted"/>
<sequence length="226" mass="24446">MSPGASPGADVWDTLLAAGSATTTFLDRRTWDRRSTEEPGSLPRGSYDLAQGRLELAWATGRQLVATWRGAPVASGQAQFHEALPWPWTTMPLTLGGVEVTCGRVAVEPTPRSPLVAHTQLVAAREDGGGSWVYRVVGPTVPRPVKERSVGTHRALLERADGTVVVTHDLPPLLEQVMAEGSRTTGVSWVEGTRLAELVLALMWTADELFRGVAPPAYRTANLDFW</sequence>
<dbReference type="RefSeq" id="WP_188431690.1">
    <property type="nucleotide sequence ID" value="NZ_BAABKH010000006.1"/>
</dbReference>
<dbReference type="Proteomes" id="UP000605670">
    <property type="component" value="Unassembled WGS sequence"/>
</dbReference>
<name>A0A917F7I7_9MICO</name>
<gene>
    <name evidence="1" type="ORF">GCM10011366_27150</name>
</gene>